<sequence>MATYEYRCVRCGTFDVKLPIGTAPKTSGCPVCGGAARRVYSAPSLTRTPNAVAAAHAREEQSREAPDVVSEVPPGRRVRRQPHPALSKLPRP</sequence>
<dbReference type="SMART" id="SM00834">
    <property type="entry name" value="CxxC_CXXC_SSSS"/>
    <property type="match status" value="1"/>
</dbReference>
<gene>
    <name evidence="3" type="ORF">FHS37_002247</name>
</gene>
<organism evidence="3 4">
    <name type="scientific">Streptomyces griseomycini</name>
    <dbReference type="NCBI Taxonomy" id="66895"/>
    <lineage>
        <taxon>Bacteria</taxon>
        <taxon>Bacillati</taxon>
        <taxon>Actinomycetota</taxon>
        <taxon>Actinomycetes</taxon>
        <taxon>Kitasatosporales</taxon>
        <taxon>Streptomycetaceae</taxon>
        <taxon>Streptomyces</taxon>
    </lineage>
</organism>
<evidence type="ECO:0000259" key="2">
    <source>
        <dbReference type="SMART" id="SM00834"/>
    </source>
</evidence>
<feature type="compositionally biased region" description="Basic and acidic residues" evidence="1">
    <location>
        <begin position="56"/>
        <end position="66"/>
    </location>
</feature>
<reference evidence="3 4" key="1">
    <citation type="submission" date="2020-08" db="EMBL/GenBank/DDBJ databases">
        <title>Genomic Encyclopedia of Type Strains, Phase III (KMG-III): the genomes of soil and plant-associated and newly described type strains.</title>
        <authorList>
            <person name="Whitman W."/>
        </authorList>
    </citation>
    <scope>NUCLEOTIDE SEQUENCE [LARGE SCALE GENOMIC DNA]</scope>
    <source>
        <strain evidence="3 4">CECT 3273</strain>
    </source>
</reference>
<evidence type="ECO:0000256" key="1">
    <source>
        <dbReference type="SAM" id="MobiDB-lite"/>
    </source>
</evidence>
<dbReference type="AlphaFoldDB" id="A0A7W7LXL2"/>
<keyword evidence="4" id="KW-1185">Reference proteome</keyword>
<dbReference type="InterPro" id="IPR013429">
    <property type="entry name" value="Regulatory_FmdB_Zinc_ribbon"/>
</dbReference>
<evidence type="ECO:0000313" key="4">
    <source>
        <dbReference type="Proteomes" id="UP000579523"/>
    </source>
</evidence>
<dbReference type="EMBL" id="JACHJI010000003">
    <property type="protein sequence ID" value="MBB4898212.1"/>
    <property type="molecule type" value="Genomic_DNA"/>
</dbReference>
<protein>
    <submittedName>
        <fullName evidence="3">FmdB family regulatory protein</fullName>
    </submittedName>
</protein>
<proteinExistence type="predicted"/>
<name>A0A7W7LXL2_9ACTN</name>
<dbReference type="Pfam" id="PF09723">
    <property type="entry name" value="Zn_ribbon_8"/>
    <property type="match status" value="1"/>
</dbReference>
<feature type="domain" description="Putative regulatory protein FmdB zinc ribbon" evidence="2">
    <location>
        <begin position="1"/>
        <end position="41"/>
    </location>
</feature>
<comment type="caution">
    <text evidence="3">The sequence shown here is derived from an EMBL/GenBank/DDBJ whole genome shotgun (WGS) entry which is preliminary data.</text>
</comment>
<accession>A0A7W7LXL2</accession>
<dbReference type="NCBIfam" id="TIGR02605">
    <property type="entry name" value="CxxC_CxxC_SSSS"/>
    <property type="match status" value="1"/>
</dbReference>
<dbReference type="RefSeq" id="WP_184819647.1">
    <property type="nucleotide sequence ID" value="NZ_BMTI01000053.1"/>
</dbReference>
<feature type="region of interest" description="Disordered" evidence="1">
    <location>
        <begin position="51"/>
        <end position="92"/>
    </location>
</feature>
<dbReference type="Proteomes" id="UP000579523">
    <property type="component" value="Unassembled WGS sequence"/>
</dbReference>
<evidence type="ECO:0000313" key="3">
    <source>
        <dbReference type="EMBL" id="MBB4898212.1"/>
    </source>
</evidence>